<dbReference type="HAMAP" id="MF_01187">
    <property type="entry name" value="UPF0434"/>
    <property type="match status" value="1"/>
</dbReference>
<dbReference type="STRING" id="1125411.W908_06740"/>
<comment type="similarity">
    <text evidence="1">Belongs to the UPF0434 family.</text>
</comment>
<keyword evidence="3" id="KW-1185">Reference proteome</keyword>
<dbReference type="SUPFAM" id="SSF158997">
    <property type="entry name" value="Trm112p-like"/>
    <property type="match status" value="1"/>
</dbReference>
<dbReference type="PANTHER" id="PTHR33505">
    <property type="entry name" value="ZGC:162634"/>
    <property type="match status" value="1"/>
</dbReference>
<dbReference type="KEGG" id="tsn:W908_06740"/>
<reference evidence="2 3" key="1">
    <citation type="journal article" date="2015" name="Genome Announc.">
        <title>Genome Sequence of 'Candidatus Thioglobus singularis' Strain PS1, a Mixotroph from the SUP05 Clade of Marine Gammaproteobacteria.</title>
        <authorList>
            <person name="Marshall K.T."/>
            <person name="Morris R.M."/>
        </authorList>
    </citation>
    <scope>NUCLEOTIDE SEQUENCE [LARGE SCALE GENOMIC DNA]</scope>
    <source>
        <strain evidence="2 3">PS1</strain>
    </source>
</reference>
<protein>
    <recommendedName>
        <fullName evidence="1">UPF0434 protein W908_06740</fullName>
    </recommendedName>
</protein>
<dbReference type="Pfam" id="PF03966">
    <property type="entry name" value="Trm112p"/>
    <property type="match status" value="1"/>
</dbReference>
<evidence type="ECO:0000313" key="2">
    <source>
        <dbReference type="EMBL" id="ALE02255.1"/>
    </source>
</evidence>
<accession>A0A0M3T271</accession>
<evidence type="ECO:0000313" key="3">
    <source>
        <dbReference type="Proteomes" id="UP000068905"/>
    </source>
</evidence>
<evidence type="ECO:0000256" key="1">
    <source>
        <dbReference type="HAMAP-Rule" id="MF_01187"/>
    </source>
</evidence>
<dbReference type="AlphaFoldDB" id="A0A0M3T271"/>
<dbReference type="InterPro" id="IPR005651">
    <property type="entry name" value="Trm112-like"/>
</dbReference>
<dbReference type="EMBL" id="CP006911">
    <property type="protein sequence ID" value="ALE02255.1"/>
    <property type="molecule type" value="Genomic_DNA"/>
</dbReference>
<dbReference type="GO" id="GO:0005829">
    <property type="term" value="C:cytosol"/>
    <property type="evidence" value="ECO:0007669"/>
    <property type="project" value="TreeGrafter"/>
</dbReference>
<gene>
    <name evidence="2" type="ORF">W908_06740</name>
</gene>
<organism evidence="2 3">
    <name type="scientific">Candidatus Pseudothioglobus singularis PS1</name>
    <dbReference type="NCBI Taxonomy" id="1125411"/>
    <lineage>
        <taxon>Bacteria</taxon>
        <taxon>Pseudomonadati</taxon>
        <taxon>Pseudomonadota</taxon>
        <taxon>Gammaproteobacteria</taxon>
        <taxon>Candidatus Pseudothioglobaceae</taxon>
        <taxon>Candidatus Pseudothioglobus</taxon>
    </lineage>
</organism>
<proteinExistence type="inferred from homology"/>
<name>A0A0M3T271_9GAMM</name>
<dbReference type="RefSeq" id="WP_082345026.1">
    <property type="nucleotide sequence ID" value="NZ_CP006911.1"/>
</dbReference>
<dbReference type="PANTHER" id="PTHR33505:SF4">
    <property type="entry name" value="PROTEIN PREY, MITOCHONDRIAL"/>
    <property type="match status" value="1"/>
</dbReference>
<dbReference type="OrthoDB" id="9812205at2"/>
<dbReference type="Proteomes" id="UP000068905">
    <property type="component" value="Chromosome"/>
</dbReference>
<dbReference type="Gene3D" id="2.20.25.10">
    <property type="match status" value="1"/>
</dbReference>
<sequence length="56" mass="6285">MIDNDLLKMLVCPQSKAPLRFEEGELLCEKSGLAYPIIDGIPILLVEEARKIDSKK</sequence>